<gene>
    <name evidence="2" type="ORF">LCGC14_0188150</name>
</gene>
<name>A0A0F9V447_9ZZZZ</name>
<reference evidence="2" key="1">
    <citation type="journal article" date="2015" name="Nature">
        <title>Complex archaea that bridge the gap between prokaryotes and eukaryotes.</title>
        <authorList>
            <person name="Spang A."/>
            <person name="Saw J.H."/>
            <person name="Jorgensen S.L."/>
            <person name="Zaremba-Niedzwiedzka K."/>
            <person name="Martijn J."/>
            <person name="Lind A.E."/>
            <person name="van Eijk R."/>
            <person name="Schleper C."/>
            <person name="Guy L."/>
            <person name="Ettema T.J."/>
        </authorList>
    </citation>
    <scope>NUCLEOTIDE SEQUENCE</scope>
</reference>
<evidence type="ECO:0000313" key="2">
    <source>
        <dbReference type="EMBL" id="KKN94467.1"/>
    </source>
</evidence>
<dbReference type="EMBL" id="LAZR01000078">
    <property type="protein sequence ID" value="KKN94467.1"/>
    <property type="molecule type" value="Genomic_DNA"/>
</dbReference>
<dbReference type="InterPro" id="IPR056670">
    <property type="entry name" value="DUF7768"/>
</dbReference>
<protein>
    <recommendedName>
        <fullName evidence="1">DUF7768 domain-containing protein</fullName>
    </recommendedName>
</protein>
<dbReference type="AlphaFoldDB" id="A0A0F9V447"/>
<dbReference type="Pfam" id="PF24963">
    <property type="entry name" value="DUF7768"/>
    <property type="match status" value="1"/>
</dbReference>
<sequence>MNDVGENKHPCMGLYHRPGVKSHRSYVFSDGRQHYCQRCGEKIDHKTFSNIPSDYVVTHDAGDYNLPIGKVMRLVIIESPYAGNVELNTRYARAAMRDCLEREEAPYASHLLYTQPDVLDDDNPDEQSAGIDAGLAWGEKADATVVYEDLGISEGMRLGIERAKRAGRRVEVRRLPVVVMDRIRLKSTHEVTITGRALVAKMVKTLADLGIPLHSGGIVKSNEFPVILSPGSSFPTDSEIAATVRQKGETFAAMAKEIKAPNRVSAPKLPDEETEEWLERMRMREPKFKTATFRAILNACDTCGTHQKTHVCNRNDCPRRRHGRMIP</sequence>
<accession>A0A0F9V447</accession>
<comment type="caution">
    <text evidence="2">The sequence shown here is derived from an EMBL/GenBank/DDBJ whole genome shotgun (WGS) entry which is preliminary data.</text>
</comment>
<evidence type="ECO:0000259" key="1">
    <source>
        <dbReference type="Pfam" id="PF24963"/>
    </source>
</evidence>
<organism evidence="2">
    <name type="scientific">marine sediment metagenome</name>
    <dbReference type="NCBI Taxonomy" id="412755"/>
    <lineage>
        <taxon>unclassified sequences</taxon>
        <taxon>metagenomes</taxon>
        <taxon>ecological metagenomes</taxon>
    </lineage>
</organism>
<proteinExistence type="predicted"/>
<feature type="domain" description="DUF7768" evidence="1">
    <location>
        <begin position="74"/>
        <end position="172"/>
    </location>
</feature>